<accession>A0A183C3E8</accession>
<keyword evidence="2" id="KW-1185">Reference proteome</keyword>
<dbReference type="Proteomes" id="UP000050741">
    <property type="component" value="Unassembled WGS sequence"/>
</dbReference>
<name>A0A183C3E8_GLOPA</name>
<feature type="compositionally biased region" description="Polar residues" evidence="1">
    <location>
        <begin position="86"/>
        <end position="100"/>
    </location>
</feature>
<sequence length="134" mass="14365">MLFPVQLQVGSVRVGVRGGHQRIGALSGKVPSTFERHSEHPTRRRIRQLELTLLPCLLPEEVPLPRPGSPSGGGPDEEEDADLSANRVSPSKPNAHSQSDVPDGAPQGVARGHCLLLALPLALTLISSSFWAMR</sequence>
<organism evidence="2 3">
    <name type="scientific">Globodera pallida</name>
    <name type="common">Potato cyst nematode worm</name>
    <name type="synonym">Heterodera pallida</name>
    <dbReference type="NCBI Taxonomy" id="36090"/>
    <lineage>
        <taxon>Eukaryota</taxon>
        <taxon>Metazoa</taxon>
        <taxon>Ecdysozoa</taxon>
        <taxon>Nematoda</taxon>
        <taxon>Chromadorea</taxon>
        <taxon>Rhabditida</taxon>
        <taxon>Tylenchina</taxon>
        <taxon>Tylenchomorpha</taxon>
        <taxon>Tylenchoidea</taxon>
        <taxon>Heteroderidae</taxon>
        <taxon>Heteroderinae</taxon>
        <taxon>Globodera</taxon>
    </lineage>
</organism>
<evidence type="ECO:0000313" key="3">
    <source>
        <dbReference type="WBParaSite" id="GPLIN_000739200"/>
    </source>
</evidence>
<proteinExistence type="predicted"/>
<reference evidence="3" key="2">
    <citation type="submission" date="2016-06" db="UniProtKB">
        <authorList>
            <consortium name="WormBaseParasite"/>
        </authorList>
    </citation>
    <scope>IDENTIFICATION</scope>
</reference>
<protein>
    <submittedName>
        <fullName evidence="3">KASH domain-containing protein</fullName>
    </submittedName>
</protein>
<reference evidence="2" key="1">
    <citation type="submission" date="2014-05" db="EMBL/GenBank/DDBJ databases">
        <title>The genome and life-stage specific transcriptomes of Globodera pallida elucidate key aspects of plant parasitism by a cyst nematode.</title>
        <authorList>
            <person name="Cotton J.A."/>
            <person name="Lilley C.J."/>
            <person name="Jones L.M."/>
            <person name="Kikuchi T."/>
            <person name="Reid A.J."/>
            <person name="Thorpe P."/>
            <person name="Tsai I.J."/>
            <person name="Beasley H."/>
            <person name="Blok V."/>
            <person name="Cock P.J.A."/>
            <person name="Van den Akker S.E."/>
            <person name="Holroyd N."/>
            <person name="Hunt M."/>
            <person name="Mantelin S."/>
            <person name="Naghra H."/>
            <person name="Pain A."/>
            <person name="Palomares-Rius J.E."/>
            <person name="Zarowiecki M."/>
            <person name="Berriman M."/>
            <person name="Jones J.T."/>
            <person name="Urwin P.E."/>
        </authorList>
    </citation>
    <scope>NUCLEOTIDE SEQUENCE [LARGE SCALE GENOMIC DNA]</scope>
    <source>
        <strain evidence="2">Lindley</strain>
    </source>
</reference>
<feature type="region of interest" description="Disordered" evidence="1">
    <location>
        <begin position="60"/>
        <end position="107"/>
    </location>
</feature>
<dbReference type="WBParaSite" id="GPLIN_000739200">
    <property type="protein sequence ID" value="GPLIN_000739200"/>
    <property type="gene ID" value="GPLIN_000739200"/>
</dbReference>
<evidence type="ECO:0000256" key="1">
    <source>
        <dbReference type="SAM" id="MobiDB-lite"/>
    </source>
</evidence>
<dbReference type="AlphaFoldDB" id="A0A183C3E8"/>
<evidence type="ECO:0000313" key="2">
    <source>
        <dbReference type="Proteomes" id="UP000050741"/>
    </source>
</evidence>